<dbReference type="InterPro" id="IPR000160">
    <property type="entry name" value="GGDEF_dom"/>
</dbReference>
<name>A0A2S0I639_9BURK</name>
<keyword evidence="7" id="KW-1185">Reference proteome</keyword>
<dbReference type="FunFam" id="3.30.70.270:FF:000001">
    <property type="entry name" value="Diguanylate cyclase domain protein"/>
    <property type="match status" value="1"/>
</dbReference>
<keyword evidence="4" id="KW-1133">Transmembrane helix</keyword>
<accession>A0A2S0I639</accession>
<keyword evidence="4" id="KW-0812">Transmembrane</keyword>
<dbReference type="SUPFAM" id="SSF55073">
    <property type="entry name" value="Nucleotide cyclase"/>
    <property type="match status" value="1"/>
</dbReference>
<dbReference type="RefSeq" id="WP_105238330.1">
    <property type="nucleotide sequence ID" value="NZ_CP023270.1"/>
</dbReference>
<dbReference type="GO" id="GO:0052621">
    <property type="term" value="F:diguanylate cyclase activity"/>
    <property type="evidence" value="ECO:0007669"/>
    <property type="project" value="UniProtKB-EC"/>
</dbReference>
<dbReference type="Proteomes" id="UP000239477">
    <property type="component" value="Chromosome"/>
</dbReference>
<feature type="transmembrane region" description="Helical" evidence="4">
    <location>
        <begin position="37"/>
        <end position="54"/>
    </location>
</feature>
<evidence type="ECO:0000256" key="1">
    <source>
        <dbReference type="ARBA" id="ARBA00012528"/>
    </source>
</evidence>
<organism evidence="6 7">
    <name type="scientific">Achromobacter spanius</name>
    <dbReference type="NCBI Taxonomy" id="217203"/>
    <lineage>
        <taxon>Bacteria</taxon>
        <taxon>Pseudomonadati</taxon>
        <taxon>Pseudomonadota</taxon>
        <taxon>Betaproteobacteria</taxon>
        <taxon>Burkholderiales</taxon>
        <taxon>Alcaligenaceae</taxon>
        <taxon>Achromobacter</taxon>
    </lineage>
</organism>
<dbReference type="NCBIfam" id="TIGR00254">
    <property type="entry name" value="GGDEF"/>
    <property type="match status" value="1"/>
</dbReference>
<dbReference type="EMBL" id="CP023270">
    <property type="protein sequence ID" value="AVJ27453.1"/>
    <property type="molecule type" value="Genomic_DNA"/>
</dbReference>
<dbReference type="Gene3D" id="3.30.70.270">
    <property type="match status" value="1"/>
</dbReference>
<dbReference type="InterPro" id="IPR029787">
    <property type="entry name" value="Nucleotide_cyclase"/>
</dbReference>
<dbReference type="GO" id="GO:0043709">
    <property type="term" value="P:cell adhesion involved in single-species biofilm formation"/>
    <property type="evidence" value="ECO:0007669"/>
    <property type="project" value="TreeGrafter"/>
</dbReference>
<dbReference type="PROSITE" id="PS50887">
    <property type="entry name" value="GGDEF"/>
    <property type="match status" value="1"/>
</dbReference>
<feature type="transmembrane region" description="Helical" evidence="4">
    <location>
        <begin position="60"/>
        <end position="80"/>
    </location>
</feature>
<evidence type="ECO:0000256" key="4">
    <source>
        <dbReference type="SAM" id="Phobius"/>
    </source>
</evidence>
<dbReference type="GO" id="GO:1902201">
    <property type="term" value="P:negative regulation of bacterial-type flagellum-dependent cell motility"/>
    <property type="evidence" value="ECO:0007669"/>
    <property type="project" value="TreeGrafter"/>
</dbReference>
<dbReference type="PANTHER" id="PTHR45138:SF9">
    <property type="entry name" value="DIGUANYLATE CYCLASE DGCM-RELATED"/>
    <property type="match status" value="1"/>
</dbReference>
<feature type="region of interest" description="Disordered" evidence="3">
    <location>
        <begin position="381"/>
        <end position="414"/>
    </location>
</feature>
<protein>
    <recommendedName>
        <fullName evidence="1">diguanylate cyclase</fullName>
        <ecNumber evidence="1">2.7.7.65</ecNumber>
    </recommendedName>
</protein>
<dbReference type="EC" id="2.7.7.65" evidence="1"/>
<evidence type="ECO:0000256" key="2">
    <source>
        <dbReference type="ARBA" id="ARBA00034247"/>
    </source>
</evidence>
<keyword evidence="4" id="KW-0472">Membrane</keyword>
<proteinExistence type="predicted"/>
<gene>
    <name evidence="6" type="ORF">CLM73_10210</name>
</gene>
<dbReference type="InterPro" id="IPR050469">
    <property type="entry name" value="Diguanylate_Cyclase"/>
</dbReference>
<evidence type="ECO:0000259" key="5">
    <source>
        <dbReference type="PROSITE" id="PS50887"/>
    </source>
</evidence>
<evidence type="ECO:0000313" key="6">
    <source>
        <dbReference type="EMBL" id="AVJ27453.1"/>
    </source>
</evidence>
<feature type="transmembrane region" description="Helical" evidence="4">
    <location>
        <begin position="153"/>
        <end position="172"/>
    </location>
</feature>
<evidence type="ECO:0000313" key="7">
    <source>
        <dbReference type="Proteomes" id="UP000239477"/>
    </source>
</evidence>
<dbReference type="OrthoDB" id="9813903at2"/>
<feature type="transmembrane region" description="Helical" evidence="4">
    <location>
        <begin position="6"/>
        <end position="25"/>
    </location>
</feature>
<evidence type="ECO:0000256" key="3">
    <source>
        <dbReference type="SAM" id="MobiDB-lite"/>
    </source>
</evidence>
<sequence>MVASTLVGMLCAHLLCFSGMFLLISRRLPGNRMGMDVFAVGNLLLAAAYILQLVEGGPAWSVMSVVNHCLTLAAPIAYLLGAMRFFGHQVRLWLPLTVFCLAYALLQWLVQSQFGPEARYAMLAASATLLFFAMSVAVLCGTRTFAKDLRAEMIFFACLIGGICVLNALKFLKIMEGGLDALHMDSRFQMIFYIYMSTLATIVPPSIVWLVLRRLTDSLRNMAARDPMTDLLNRRGLADALTQYFNGRNAVPAYLLMVDVDHFKRINDSYGHQAGDEVICHVAGLIRAGVRRGDLTGRTGGEEFVAVLLESEVADVMVLAERLRASIESQPIHVTGGDEPLRCTVTIGVSARFHGADGLEEALREADGALYRGKAGGRNRVEVGGGDGERAIAGVTPPPTMPLSDPATAVSPTR</sequence>
<dbReference type="InterPro" id="IPR043128">
    <property type="entry name" value="Rev_trsase/Diguanyl_cyclase"/>
</dbReference>
<feature type="transmembrane region" description="Helical" evidence="4">
    <location>
        <begin position="122"/>
        <end position="141"/>
    </location>
</feature>
<dbReference type="GO" id="GO:0005886">
    <property type="term" value="C:plasma membrane"/>
    <property type="evidence" value="ECO:0007669"/>
    <property type="project" value="TreeGrafter"/>
</dbReference>
<reference evidence="6 7" key="1">
    <citation type="submission" date="2017-09" db="EMBL/GenBank/DDBJ databases">
        <title>Genomic, metabolic, and phenotypic characteristics of bacterial isolates from the natural microbiome of the model nematode Caenorhabditis elegans.</title>
        <authorList>
            <person name="Zimmermann J."/>
            <person name="Obeng N."/>
            <person name="Yang W."/>
            <person name="Obeng O."/>
            <person name="Kissoyan K."/>
            <person name="Pees B."/>
            <person name="Dirksen P."/>
            <person name="Hoppner M."/>
            <person name="Franke A."/>
            <person name="Rosenstiel P."/>
            <person name="Leippe M."/>
            <person name="Dierking K."/>
            <person name="Kaleta C."/>
            <person name="Schulenburg H."/>
        </authorList>
    </citation>
    <scope>NUCLEOTIDE SEQUENCE [LARGE SCALE GENOMIC DNA]</scope>
    <source>
        <strain evidence="6 7">MYb73</strain>
    </source>
</reference>
<feature type="transmembrane region" description="Helical" evidence="4">
    <location>
        <begin position="192"/>
        <end position="212"/>
    </location>
</feature>
<comment type="catalytic activity">
    <reaction evidence="2">
        <text>2 GTP = 3',3'-c-di-GMP + 2 diphosphate</text>
        <dbReference type="Rhea" id="RHEA:24898"/>
        <dbReference type="ChEBI" id="CHEBI:33019"/>
        <dbReference type="ChEBI" id="CHEBI:37565"/>
        <dbReference type="ChEBI" id="CHEBI:58805"/>
        <dbReference type="EC" id="2.7.7.65"/>
    </reaction>
</comment>
<feature type="domain" description="GGDEF" evidence="5">
    <location>
        <begin position="251"/>
        <end position="386"/>
    </location>
</feature>
<dbReference type="AlphaFoldDB" id="A0A2S0I639"/>
<dbReference type="PANTHER" id="PTHR45138">
    <property type="entry name" value="REGULATORY COMPONENTS OF SENSORY TRANSDUCTION SYSTEM"/>
    <property type="match status" value="1"/>
</dbReference>
<feature type="transmembrane region" description="Helical" evidence="4">
    <location>
        <begin position="92"/>
        <end position="110"/>
    </location>
</feature>
<dbReference type="CDD" id="cd01949">
    <property type="entry name" value="GGDEF"/>
    <property type="match status" value="1"/>
</dbReference>
<dbReference type="SMART" id="SM00267">
    <property type="entry name" value="GGDEF"/>
    <property type="match status" value="1"/>
</dbReference>
<dbReference type="Pfam" id="PF00990">
    <property type="entry name" value="GGDEF"/>
    <property type="match status" value="1"/>
</dbReference>